<evidence type="ECO:0008006" key="4">
    <source>
        <dbReference type="Google" id="ProtNLM"/>
    </source>
</evidence>
<dbReference type="GO" id="GO:1990841">
    <property type="term" value="F:promoter-specific chromatin binding"/>
    <property type="evidence" value="ECO:0007669"/>
    <property type="project" value="TreeGrafter"/>
</dbReference>
<dbReference type="GeneTree" id="ENSGT00940000172955"/>
<dbReference type="GO" id="GO:0000122">
    <property type="term" value="P:negative regulation of transcription by RNA polymerase II"/>
    <property type="evidence" value="ECO:0007669"/>
    <property type="project" value="TreeGrafter"/>
</dbReference>
<keyword evidence="3" id="KW-1185">Reference proteome</keyword>
<accession>A0A8C3INC5</accession>
<protein>
    <recommendedName>
        <fullName evidence="4">Polycomb group RING finger protein 3</fullName>
    </recommendedName>
</protein>
<evidence type="ECO:0000313" key="2">
    <source>
        <dbReference type="Ensembl" id="ENSCPBP00000035092.1"/>
    </source>
</evidence>
<sequence length="166" mass="17909">MCLVRQEEVKVKMKELNEHIVCCLCAGYFIDATTITECLHTCECGARRREPGGFKERGQGGWVPAEQAEDRLTGRGLEAEASHGQTRWPGRVRAGASLTWLPFKRGSGPCTPVRRGARRVPSGRGGSAARGSGLWGGRRKLGLGAPRGSCCEEGQTVPMLHPPCGH</sequence>
<proteinExistence type="predicted"/>
<feature type="region of interest" description="Disordered" evidence="1">
    <location>
        <begin position="111"/>
        <end position="139"/>
    </location>
</feature>
<dbReference type="Proteomes" id="UP000694380">
    <property type="component" value="Unplaced"/>
</dbReference>
<reference evidence="2" key="2">
    <citation type="submission" date="2025-09" db="UniProtKB">
        <authorList>
            <consortium name="Ensembl"/>
        </authorList>
    </citation>
    <scope>IDENTIFICATION</scope>
</reference>
<feature type="compositionally biased region" description="Gly residues" evidence="1">
    <location>
        <begin position="123"/>
        <end position="136"/>
    </location>
</feature>
<dbReference type="PANTHER" id="PTHR10825">
    <property type="entry name" value="RING FINGER DOMAIN-CONTAINING, POLYCOMB GROUP COMPONENT"/>
    <property type="match status" value="1"/>
</dbReference>
<evidence type="ECO:0000256" key="1">
    <source>
        <dbReference type="SAM" id="MobiDB-lite"/>
    </source>
</evidence>
<dbReference type="GO" id="GO:0035102">
    <property type="term" value="C:PRC1 complex"/>
    <property type="evidence" value="ECO:0007669"/>
    <property type="project" value="TreeGrafter"/>
</dbReference>
<organism evidence="2 3">
    <name type="scientific">Chrysemys picta bellii</name>
    <name type="common">Western painted turtle</name>
    <name type="synonym">Emys bellii</name>
    <dbReference type="NCBI Taxonomy" id="8478"/>
    <lineage>
        <taxon>Eukaryota</taxon>
        <taxon>Metazoa</taxon>
        <taxon>Chordata</taxon>
        <taxon>Craniata</taxon>
        <taxon>Vertebrata</taxon>
        <taxon>Euteleostomi</taxon>
        <taxon>Archelosauria</taxon>
        <taxon>Testudinata</taxon>
        <taxon>Testudines</taxon>
        <taxon>Cryptodira</taxon>
        <taxon>Durocryptodira</taxon>
        <taxon>Testudinoidea</taxon>
        <taxon>Emydidae</taxon>
        <taxon>Chrysemys</taxon>
    </lineage>
</organism>
<name>A0A8C3INC5_CHRPI</name>
<dbReference type="PANTHER" id="PTHR10825:SF29">
    <property type="entry name" value="POLYCOMB GROUP RING FINGER PROTEIN 1"/>
    <property type="match status" value="1"/>
</dbReference>
<dbReference type="Ensembl" id="ENSCPBT00000041173.1">
    <property type="protein sequence ID" value="ENSCPBP00000035092.1"/>
    <property type="gene ID" value="ENSCPBG00000024458.1"/>
</dbReference>
<dbReference type="AlphaFoldDB" id="A0A8C3INC5"/>
<evidence type="ECO:0000313" key="3">
    <source>
        <dbReference type="Proteomes" id="UP000694380"/>
    </source>
</evidence>
<reference evidence="2" key="1">
    <citation type="submission" date="2025-08" db="UniProtKB">
        <authorList>
            <consortium name="Ensembl"/>
        </authorList>
    </citation>
    <scope>IDENTIFICATION</scope>
</reference>